<feature type="transmembrane region" description="Helical" evidence="6">
    <location>
        <begin position="157"/>
        <end position="178"/>
    </location>
</feature>
<keyword evidence="2 6" id="KW-0812">Transmembrane</keyword>
<comment type="subcellular location">
    <subcellularLocation>
        <location evidence="1">Membrane</location>
        <topology evidence="1">Multi-pass membrane protein</topology>
    </subcellularLocation>
</comment>
<dbReference type="InterPro" id="IPR049452">
    <property type="entry name" value="Anoctamin_TM"/>
</dbReference>
<feature type="transmembrane region" description="Helical" evidence="6">
    <location>
        <begin position="253"/>
        <end position="281"/>
    </location>
</feature>
<name>A0A1X7R3V9_9SACH</name>
<feature type="domain" description="Anoctamin transmembrane" evidence="7">
    <location>
        <begin position="121"/>
        <end position="528"/>
    </location>
</feature>
<feature type="compositionally biased region" description="Basic residues" evidence="5">
    <location>
        <begin position="881"/>
        <end position="893"/>
    </location>
</feature>
<feature type="transmembrane region" description="Helical" evidence="6">
    <location>
        <begin position="301"/>
        <end position="321"/>
    </location>
</feature>
<keyword evidence="4 6" id="KW-0472">Membrane</keyword>
<dbReference type="PANTHER" id="PTHR12308:SF73">
    <property type="entry name" value="ANOCTAMIN"/>
    <property type="match status" value="1"/>
</dbReference>
<dbReference type="GO" id="GO:0032541">
    <property type="term" value="C:cortical endoplasmic reticulum"/>
    <property type="evidence" value="ECO:0007669"/>
    <property type="project" value="TreeGrafter"/>
</dbReference>
<dbReference type="PANTHER" id="PTHR12308">
    <property type="entry name" value="ANOCTAMIN"/>
    <property type="match status" value="1"/>
</dbReference>
<accession>A0A1X7R3V9</accession>
<feature type="transmembrane region" description="Helical" evidence="6">
    <location>
        <begin position="443"/>
        <end position="467"/>
    </location>
</feature>
<evidence type="ECO:0000256" key="5">
    <source>
        <dbReference type="SAM" id="MobiDB-lite"/>
    </source>
</evidence>
<evidence type="ECO:0000259" key="7">
    <source>
        <dbReference type="Pfam" id="PF04547"/>
    </source>
</evidence>
<feature type="compositionally biased region" description="Polar residues" evidence="5">
    <location>
        <begin position="825"/>
        <end position="837"/>
    </location>
</feature>
<evidence type="ECO:0000256" key="2">
    <source>
        <dbReference type="ARBA" id="ARBA00022692"/>
    </source>
</evidence>
<feature type="transmembrane region" description="Helical" evidence="6">
    <location>
        <begin position="124"/>
        <end position="145"/>
    </location>
</feature>
<protein>
    <submittedName>
        <fullName evidence="8">Similar to Saccharomyces cerevisiae YBR086C IST2 Plasma membrane protein that may be involved in osmotolerance</fullName>
    </submittedName>
</protein>
<organism evidence="8 9">
    <name type="scientific">Maudiozyma saulgeensis</name>
    <dbReference type="NCBI Taxonomy" id="1789683"/>
    <lineage>
        <taxon>Eukaryota</taxon>
        <taxon>Fungi</taxon>
        <taxon>Dikarya</taxon>
        <taxon>Ascomycota</taxon>
        <taxon>Saccharomycotina</taxon>
        <taxon>Saccharomycetes</taxon>
        <taxon>Saccharomycetales</taxon>
        <taxon>Saccharomycetaceae</taxon>
        <taxon>Maudiozyma</taxon>
    </lineage>
</organism>
<gene>
    <name evidence="8" type="ORF">KASA_0N03201G</name>
</gene>
<feature type="transmembrane region" description="Helical" evidence="6">
    <location>
        <begin position="218"/>
        <end position="241"/>
    </location>
</feature>
<reference evidence="8 9" key="1">
    <citation type="submission" date="2017-04" db="EMBL/GenBank/DDBJ databases">
        <authorList>
            <person name="Afonso C.L."/>
            <person name="Miller P.J."/>
            <person name="Scott M.A."/>
            <person name="Spackman E."/>
            <person name="Goraichik I."/>
            <person name="Dimitrov K.M."/>
            <person name="Suarez D.L."/>
            <person name="Swayne D.E."/>
        </authorList>
    </citation>
    <scope>NUCLEOTIDE SEQUENCE [LARGE SCALE GENOMIC DNA]</scope>
</reference>
<feature type="compositionally biased region" description="Basic and acidic residues" evidence="5">
    <location>
        <begin position="866"/>
        <end position="880"/>
    </location>
</feature>
<evidence type="ECO:0000256" key="4">
    <source>
        <dbReference type="ARBA" id="ARBA00023136"/>
    </source>
</evidence>
<dbReference type="AlphaFoldDB" id="A0A1X7R3V9"/>
<evidence type="ECO:0000256" key="6">
    <source>
        <dbReference type="SAM" id="Phobius"/>
    </source>
</evidence>
<feature type="compositionally biased region" description="Basic and acidic residues" evidence="5">
    <location>
        <begin position="754"/>
        <end position="768"/>
    </location>
</feature>
<dbReference type="GO" id="GO:0005254">
    <property type="term" value="F:chloride channel activity"/>
    <property type="evidence" value="ECO:0007669"/>
    <property type="project" value="TreeGrafter"/>
</dbReference>
<keyword evidence="3 6" id="KW-1133">Transmembrane helix</keyword>
<evidence type="ECO:0000256" key="1">
    <source>
        <dbReference type="ARBA" id="ARBA00004141"/>
    </source>
</evidence>
<feature type="compositionally biased region" description="Basic and acidic residues" evidence="5">
    <location>
        <begin position="811"/>
        <end position="823"/>
    </location>
</feature>
<keyword evidence="9" id="KW-1185">Reference proteome</keyword>
<dbReference type="Proteomes" id="UP000196158">
    <property type="component" value="Unassembled WGS sequence"/>
</dbReference>
<feature type="region of interest" description="Disordered" evidence="5">
    <location>
        <begin position="754"/>
        <end position="782"/>
    </location>
</feature>
<feature type="region of interest" description="Disordered" evidence="5">
    <location>
        <begin position="811"/>
        <end position="893"/>
    </location>
</feature>
<sequence>MNVSLKQLDPNFIIYFENKGTNQELLLNKLQTEKIPAFGSTTVNQDDGYAYVRLDPTEDRLLDLFDVITNLKYIKKVVPIYDQSTQKRINYYVRNILRNILKTPNEKELIALTTLSGDPDLGLYFIYFTYYMKSLFVAGILGLGFRFYYGSRESEFNLSYTLSIVLWSIFFTINWIYYRKPYYVSKLYQTQKISFTDIVNKNKLGNESSHKSILLKKIIFVPIVLVFMIGLVFLQLSCFSLEIFVTQLYDGNYIGVFSLIPPILLSVLTPILLAVYNLIFVNPFVTLENGPAPKSSKLEKNIPFLFLMNFSPLLITLFLYYPFGSVFAKKWSNEFRPQLMKEYTLPLKKTDFIADKNRHNAQIIYFTITNQIILLTMDNILPIILNKVTQFITGSNKPTSKQSLTKLHIMNVNPSEIEYWEQGEFYKDNVWGNFDVDENMKKLILQLGFVMLFSTIWPLTPLVYLTFNLVVFRADLVRSLHKCTPSSIPNNLVAPLQLFTQHHSSLGSWDVILQITTWLGTIISPLASLMYHHRPQQMMSSTNLGSKTARGIRYLNSFLETKSNIPVIMGLEQLSLLLLVVIYKVCTTQRHNANSSISKRNTTRETEKYDTVSIAAVVSSRNNKLMDNIPINASLAKSTQAIAIGTSTSINEGKTGVLHSRRRGTTLPTDTQPHIEIQRSINIKAGDETTPMKDMPQSETVNETQAKHRNSIISMEKFIGKLKPHHTPHEEIEYPPPEVYTSAKYHEMNETHFPETLRENGKQREHRSASLSSTSHMPSVSPNSLAATAAMAALSGEGNYRNIETKNAKLDRSLEKSEKRENVLRNVTNTERQSSTILKRRSQKNDPSHKTHIPKPETPPMHKVKRLNDERKKIPEEDSKKKKGIFSKLKNKI</sequence>
<dbReference type="Pfam" id="PF04547">
    <property type="entry name" value="Anoctamin"/>
    <property type="match status" value="1"/>
</dbReference>
<dbReference type="EMBL" id="FXLY01000005">
    <property type="protein sequence ID" value="SMN20357.1"/>
    <property type="molecule type" value="Genomic_DNA"/>
</dbReference>
<proteinExistence type="predicted"/>
<evidence type="ECO:0000313" key="8">
    <source>
        <dbReference type="EMBL" id="SMN20357.1"/>
    </source>
</evidence>
<evidence type="ECO:0000256" key="3">
    <source>
        <dbReference type="ARBA" id="ARBA00022989"/>
    </source>
</evidence>
<dbReference type="OrthoDB" id="296386at2759"/>
<dbReference type="InterPro" id="IPR007632">
    <property type="entry name" value="Anoctamin"/>
</dbReference>
<dbReference type="GO" id="GO:0016020">
    <property type="term" value="C:membrane"/>
    <property type="evidence" value="ECO:0007669"/>
    <property type="project" value="UniProtKB-SubCell"/>
</dbReference>
<feature type="compositionally biased region" description="Polar residues" evidence="5">
    <location>
        <begin position="769"/>
        <end position="782"/>
    </location>
</feature>
<evidence type="ECO:0000313" key="9">
    <source>
        <dbReference type="Proteomes" id="UP000196158"/>
    </source>
</evidence>